<accession>A0AAX3WPY7</accession>
<dbReference type="GO" id="GO:0071555">
    <property type="term" value="P:cell wall organization"/>
    <property type="evidence" value="ECO:0007669"/>
    <property type="project" value="UniProtKB-KW"/>
</dbReference>
<dbReference type="PANTHER" id="PTHR33392">
    <property type="entry name" value="POLYISOPRENYL-TEICHOIC ACID--PEPTIDOGLYCAN TEICHOIC ACID TRANSFERASE TAGU"/>
    <property type="match status" value="1"/>
</dbReference>
<keyword evidence="4 5" id="KW-1133">Transmembrane helix</keyword>
<dbReference type="InterPro" id="IPR050922">
    <property type="entry name" value="LytR/CpsA/Psr_CW_biosynth"/>
</dbReference>
<reference evidence="7" key="1">
    <citation type="submission" date="2023-05" db="EMBL/GenBank/DDBJ databases">
        <title>Comparative genomics of Bacillaceae isolates and their secondary metabolite potential.</title>
        <authorList>
            <person name="Song L."/>
            <person name="Nielsen L.J."/>
            <person name="Mohite O."/>
            <person name="Xu X."/>
            <person name="Weber T."/>
            <person name="Kovacs A.T."/>
        </authorList>
    </citation>
    <scope>NUCLEOTIDE SEQUENCE</scope>
    <source>
        <strain evidence="7">LY1</strain>
    </source>
</reference>
<dbReference type="InterPro" id="IPR004474">
    <property type="entry name" value="LytR_CpsA_psr"/>
</dbReference>
<dbReference type="Proteomes" id="UP001178322">
    <property type="component" value="Chromosome"/>
</dbReference>
<gene>
    <name evidence="7" type="ORF">QNH24_16420</name>
</gene>
<feature type="transmembrane region" description="Helical" evidence="5">
    <location>
        <begin position="53"/>
        <end position="75"/>
    </location>
</feature>
<name>A0AAX3WPY7_9BACI</name>
<feature type="domain" description="Cell envelope-related transcriptional attenuator" evidence="6">
    <location>
        <begin position="118"/>
        <end position="235"/>
    </location>
</feature>
<dbReference type="AlphaFoldDB" id="A0AAX3WPY7"/>
<evidence type="ECO:0000256" key="5">
    <source>
        <dbReference type="SAM" id="Phobius"/>
    </source>
</evidence>
<evidence type="ECO:0000256" key="1">
    <source>
        <dbReference type="ARBA" id="ARBA00006068"/>
    </source>
</evidence>
<dbReference type="Pfam" id="PF03816">
    <property type="entry name" value="LytR_cpsA_psr"/>
    <property type="match status" value="1"/>
</dbReference>
<dbReference type="Gene3D" id="3.30.420.590">
    <property type="match status" value="1"/>
</dbReference>
<keyword evidence="3" id="KW-0735">Signal-anchor</keyword>
<proteinExistence type="inferred from homology"/>
<organism evidence="7 8">
    <name type="scientific">Lysinibacillus pakistanensis</name>
    <dbReference type="NCBI Taxonomy" id="759811"/>
    <lineage>
        <taxon>Bacteria</taxon>
        <taxon>Bacillati</taxon>
        <taxon>Bacillota</taxon>
        <taxon>Bacilli</taxon>
        <taxon>Bacillales</taxon>
        <taxon>Bacillaceae</taxon>
        <taxon>Lysinibacillus</taxon>
    </lineage>
</organism>
<dbReference type="RefSeq" id="WP_283868625.1">
    <property type="nucleotide sequence ID" value="NZ_CP126101.1"/>
</dbReference>
<keyword evidence="2 5" id="KW-0812">Transmembrane</keyword>
<dbReference type="EMBL" id="CP126101">
    <property type="protein sequence ID" value="WHY49910.1"/>
    <property type="molecule type" value="Genomic_DNA"/>
</dbReference>
<protein>
    <submittedName>
        <fullName evidence="7">LCP family protein</fullName>
    </submittedName>
</protein>
<dbReference type="PANTHER" id="PTHR33392:SF6">
    <property type="entry name" value="POLYISOPRENYL-TEICHOIC ACID--PEPTIDOGLYCAN TEICHOIC ACID TRANSFERASE TAGU"/>
    <property type="match status" value="1"/>
</dbReference>
<evidence type="ECO:0000313" key="8">
    <source>
        <dbReference type="Proteomes" id="UP001178322"/>
    </source>
</evidence>
<comment type="similarity">
    <text evidence="1">Belongs to the LytR/CpsA/Psr (LCP) family.</text>
</comment>
<evidence type="ECO:0000256" key="3">
    <source>
        <dbReference type="ARBA" id="ARBA00022968"/>
    </source>
</evidence>
<evidence type="ECO:0000256" key="4">
    <source>
        <dbReference type="ARBA" id="ARBA00022989"/>
    </source>
</evidence>
<sequence length="336" mass="37948">MDDKRLRDKFNNTADQELNFTKEDRNGVFEQIHKLEMKNKTQKKSLVSSSKKFAPLTVSLLVVGLCIFLFMPSILSGSFNEKSNTSVPSKPVVEEGGFITTLITVKSKEMDNRIYLNLLLTYSKDKKKMKFLSIPQTTYAPLADNNDGTTLYDKLLFAYSFGGAENVRTTVSKLLDLPIDYYAVIDLETISKVIDSVNGIDYDLPEDIRVRAITRVAFDFEKGLHRLNGEEIVALMMAATVGEGSGLDEENLLNILNAVMNKTENEIPPTLLKELLTQIEANASLDYWLENQIEINSIKPLSLIDGIRDDMIDGKYYMVFDKDFLNSISEELTTFN</sequence>
<dbReference type="Gene3D" id="3.40.630.190">
    <property type="entry name" value="LCP protein"/>
    <property type="match status" value="1"/>
</dbReference>
<evidence type="ECO:0000259" key="6">
    <source>
        <dbReference type="Pfam" id="PF03816"/>
    </source>
</evidence>
<evidence type="ECO:0000313" key="7">
    <source>
        <dbReference type="EMBL" id="WHY49910.1"/>
    </source>
</evidence>
<keyword evidence="5" id="KW-0472">Membrane</keyword>
<evidence type="ECO:0000256" key="2">
    <source>
        <dbReference type="ARBA" id="ARBA00022692"/>
    </source>
</evidence>